<organism evidence="1 2">
    <name type="scientific">Pinctada imbricata</name>
    <name type="common">Atlantic pearl-oyster</name>
    <name type="synonym">Pinctada martensii</name>
    <dbReference type="NCBI Taxonomy" id="66713"/>
    <lineage>
        <taxon>Eukaryota</taxon>
        <taxon>Metazoa</taxon>
        <taxon>Spiralia</taxon>
        <taxon>Lophotrochozoa</taxon>
        <taxon>Mollusca</taxon>
        <taxon>Bivalvia</taxon>
        <taxon>Autobranchia</taxon>
        <taxon>Pteriomorphia</taxon>
        <taxon>Pterioida</taxon>
        <taxon>Pterioidea</taxon>
        <taxon>Pteriidae</taxon>
        <taxon>Pinctada</taxon>
    </lineage>
</organism>
<sequence length="582" mass="66117">MMVRTNYAFLAREVLVSDNIIDQLKESSLLDTKAELDIQSATTSYRKNDIIIKSVLSNENCSDACVRFLEIANKEDSGLTVELWKRLQSKLAVQAQDPSTLKLTWADVIKHKDLLIDELNPNVIADSMYESKTIRTADHDRVTCECSRINRANILLDIASSRHDKELFLLALESKCSPHLIKKMVMTQSAAENTTFIDVIENTSECLGDDYDRIIHEFDGHFSKVKLAIQFDEKLRNVEEIQTKIVRNTRRKQGSHSSGIQEMCSKLYNLCLDDVTSGPVILRLSSLSRDSLAIFLKEVKRGSLSGLIRTLLTDGDVKDLLPHLSQRVNVKTTLMAKDSVVKEDKVTYPETDRAFRILLPYAVDRCHPQKLLDAFKIEEGIPKHFVGGIHISSRKFNRRNSMLMMLQQVYRAGTFITKAVNNYLIQCFGSNVTDVELSRCSICTSHQIQNNYDYIISEMDDVIMAVLNDIASFFGESISMESTDRTPSRRMRAQMLLRDAMKSQKRCLDLLNVMRMFGHGNIFPNDGCTKAKHDMPPSSKPAKREIHKVFTVGIKEALTIEHYVEHRRTPSKLEVGSGAREE</sequence>
<evidence type="ECO:0000313" key="2">
    <source>
        <dbReference type="Proteomes" id="UP001186944"/>
    </source>
</evidence>
<protein>
    <submittedName>
        <fullName evidence="1">Uncharacterized protein</fullName>
    </submittedName>
</protein>
<dbReference type="AlphaFoldDB" id="A0AA88YIV9"/>
<comment type="caution">
    <text evidence="1">The sequence shown here is derived from an EMBL/GenBank/DDBJ whole genome shotgun (WGS) entry which is preliminary data.</text>
</comment>
<reference evidence="1" key="1">
    <citation type="submission" date="2019-08" db="EMBL/GenBank/DDBJ databases">
        <title>The improved chromosome-level genome for the pearl oyster Pinctada fucata martensii using PacBio sequencing and Hi-C.</title>
        <authorList>
            <person name="Zheng Z."/>
        </authorList>
    </citation>
    <scope>NUCLEOTIDE SEQUENCE</scope>
    <source>
        <strain evidence="1">ZZ-2019</strain>
        <tissue evidence="1">Adductor muscle</tissue>
    </source>
</reference>
<dbReference type="SUPFAM" id="SSF47986">
    <property type="entry name" value="DEATH domain"/>
    <property type="match status" value="1"/>
</dbReference>
<dbReference type="InterPro" id="IPR011029">
    <property type="entry name" value="DEATH-like_dom_sf"/>
</dbReference>
<accession>A0AA88YIV9</accession>
<dbReference type="EMBL" id="VSWD01000003">
    <property type="protein sequence ID" value="KAK3105769.1"/>
    <property type="molecule type" value="Genomic_DNA"/>
</dbReference>
<keyword evidence="2" id="KW-1185">Reference proteome</keyword>
<gene>
    <name evidence="1" type="ORF">FSP39_005162</name>
</gene>
<evidence type="ECO:0000313" key="1">
    <source>
        <dbReference type="EMBL" id="KAK3105769.1"/>
    </source>
</evidence>
<name>A0AA88YIV9_PINIB</name>
<dbReference type="Gene3D" id="1.10.533.10">
    <property type="entry name" value="Death Domain, Fas"/>
    <property type="match status" value="2"/>
</dbReference>
<dbReference type="CDD" id="cd01671">
    <property type="entry name" value="CARD"/>
    <property type="match status" value="1"/>
</dbReference>
<proteinExistence type="predicted"/>
<dbReference type="Proteomes" id="UP001186944">
    <property type="component" value="Unassembled WGS sequence"/>
</dbReference>